<dbReference type="InterPro" id="IPR025972">
    <property type="entry name" value="BetaGal_dom3"/>
</dbReference>
<gene>
    <name evidence="11" type="ORF">BD410DRAFT_834242</name>
</gene>
<evidence type="ECO:0000256" key="4">
    <source>
        <dbReference type="ARBA" id="ARBA00022729"/>
    </source>
</evidence>
<feature type="domain" description="Beta-galactosidase" evidence="10">
    <location>
        <begin position="382"/>
        <end position="562"/>
    </location>
</feature>
<dbReference type="Gene3D" id="3.20.20.80">
    <property type="entry name" value="Glycosidases"/>
    <property type="match status" value="1"/>
</dbReference>
<dbReference type="InterPro" id="IPR036833">
    <property type="entry name" value="BetaGal_dom3_sf"/>
</dbReference>
<evidence type="ECO:0000256" key="1">
    <source>
        <dbReference type="ARBA" id="ARBA00001412"/>
    </source>
</evidence>
<feature type="chain" id="PRO_5020286401" description="beta-galactosidase" evidence="9">
    <location>
        <begin position="22"/>
        <end position="985"/>
    </location>
</feature>
<evidence type="ECO:0000256" key="2">
    <source>
        <dbReference type="ARBA" id="ARBA00009809"/>
    </source>
</evidence>
<dbReference type="GO" id="GO:0004565">
    <property type="term" value="F:beta-galactosidase activity"/>
    <property type="evidence" value="ECO:0007669"/>
    <property type="project" value="UniProtKB-EC"/>
</dbReference>
<dbReference type="VEuPathDB" id="FungiDB:BD410DRAFT_834242"/>
<dbReference type="Gene3D" id="2.60.390.10">
    <property type="entry name" value="Beta-galactosidase, domain 3"/>
    <property type="match status" value="1"/>
</dbReference>
<dbReference type="SUPFAM" id="SSF51445">
    <property type="entry name" value="(Trans)glycosidases"/>
    <property type="match status" value="1"/>
</dbReference>
<dbReference type="Pfam" id="PF01301">
    <property type="entry name" value="Glyco_hydro_35"/>
    <property type="match status" value="1"/>
</dbReference>
<dbReference type="SMART" id="SM01029">
    <property type="entry name" value="BetaGal_dom2"/>
    <property type="match status" value="1"/>
</dbReference>
<evidence type="ECO:0000256" key="8">
    <source>
        <dbReference type="RuleBase" id="RU003679"/>
    </source>
</evidence>
<dbReference type="Pfam" id="PF10435">
    <property type="entry name" value="BetaGal_dom2"/>
    <property type="match status" value="1"/>
</dbReference>
<dbReference type="Proteomes" id="UP000294933">
    <property type="component" value="Unassembled WGS sequence"/>
</dbReference>
<dbReference type="InterPro" id="IPR025300">
    <property type="entry name" value="BetaGal_jelly_roll_dom"/>
</dbReference>
<accession>A0A4R5XFV0</accession>
<evidence type="ECO:0000256" key="5">
    <source>
        <dbReference type="ARBA" id="ARBA00022801"/>
    </source>
</evidence>
<dbReference type="FunFam" id="3.20.20.80:FF:000040">
    <property type="entry name" value="Beta-galactosidase A"/>
    <property type="match status" value="1"/>
</dbReference>
<evidence type="ECO:0000259" key="10">
    <source>
        <dbReference type="SMART" id="SM01029"/>
    </source>
</evidence>
<dbReference type="InterPro" id="IPR001944">
    <property type="entry name" value="Glycoside_Hdrlase_35"/>
</dbReference>
<comment type="similarity">
    <text evidence="2 8">Belongs to the glycosyl hydrolase 35 family.</text>
</comment>
<dbReference type="PRINTS" id="PR00742">
    <property type="entry name" value="GLHYDRLASE35"/>
</dbReference>
<keyword evidence="7" id="KW-0326">Glycosidase</keyword>
<protein>
    <recommendedName>
        <fullName evidence="3">beta-galactosidase</fullName>
        <ecNumber evidence="3">3.2.1.23</ecNumber>
    </recommendedName>
</protein>
<evidence type="ECO:0000313" key="11">
    <source>
        <dbReference type="EMBL" id="TDL30040.1"/>
    </source>
</evidence>
<dbReference type="SUPFAM" id="SSF51011">
    <property type="entry name" value="Glycosyl hydrolase domain"/>
    <property type="match status" value="1"/>
</dbReference>
<evidence type="ECO:0000256" key="6">
    <source>
        <dbReference type="ARBA" id="ARBA00023180"/>
    </source>
</evidence>
<dbReference type="AlphaFoldDB" id="A0A4R5XFV0"/>
<dbReference type="EMBL" id="ML170156">
    <property type="protein sequence ID" value="TDL30040.1"/>
    <property type="molecule type" value="Genomic_DNA"/>
</dbReference>
<keyword evidence="12" id="KW-1185">Reference proteome</keyword>
<dbReference type="InterPro" id="IPR017853">
    <property type="entry name" value="GH"/>
</dbReference>
<dbReference type="InterPro" id="IPR008979">
    <property type="entry name" value="Galactose-bd-like_sf"/>
</dbReference>
<proteinExistence type="inferred from homology"/>
<dbReference type="SUPFAM" id="SSF49785">
    <property type="entry name" value="Galactose-binding domain-like"/>
    <property type="match status" value="2"/>
</dbReference>
<evidence type="ECO:0000256" key="3">
    <source>
        <dbReference type="ARBA" id="ARBA00012756"/>
    </source>
</evidence>
<keyword evidence="4 9" id="KW-0732">Signal</keyword>
<dbReference type="InterPro" id="IPR037110">
    <property type="entry name" value="Betagal_dom2_sf"/>
</dbReference>
<evidence type="ECO:0000313" key="12">
    <source>
        <dbReference type="Proteomes" id="UP000294933"/>
    </source>
</evidence>
<dbReference type="OrthoDB" id="1657402at2759"/>
<evidence type="ECO:0000256" key="7">
    <source>
        <dbReference type="ARBA" id="ARBA00023295"/>
    </source>
</evidence>
<keyword evidence="5 11" id="KW-0378">Hydrolase</keyword>
<dbReference type="InterPro" id="IPR031330">
    <property type="entry name" value="Gly_Hdrlase_35_cat"/>
</dbReference>
<dbReference type="GO" id="GO:0005975">
    <property type="term" value="P:carbohydrate metabolic process"/>
    <property type="evidence" value="ECO:0007669"/>
    <property type="project" value="InterPro"/>
</dbReference>
<dbReference type="EC" id="3.2.1.23" evidence="3"/>
<dbReference type="PANTHER" id="PTHR23421">
    <property type="entry name" value="BETA-GALACTOSIDASE RELATED"/>
    <property type="match status" value="1"/>
</dbReference>
<sequence length="985" mass="105181">MKWLNLLALLASAVSIPVAFGQYTVPPGSPGYLLGSSTQAIQFDSHSLLIDGKRVFIWSGEFHPWRLPVPQLWSDVLQKMKGAGFNAVSIYIHWGLTEGKPGSLDWNYYRSISQFYEVAKQVGIYVIARPGPYINAETSGGGLPGWLTTIGAVARTNQTGFVNAWQSYVKQFSETTSKYQYPDGPVIFVQSENEFYVSQAMNPTASPAMALLETAFRQNGISKVPLTCNDVWPSGNFASGLGQVDIYGFDSYPGGFDCSNPSVMPELPNYYVSAHASADPYGFMYLAEYQGGAFDPWQGPGYDGCEELLGSDYSNVFYKNNVASGATAMSFYMTYGGTNWGNIAEPAVYTSYDYGAAIREPRTLSAKYSEQKLQGLFYHSAPALLTSSILGSGAGAPFASNAGVFTTKLGGGGNPTNFYVLRQMSNNITTPISTSLTIDTSVGSLKVPQFGGTITLAGRESKILVSEYKFGNSVLRYSTAEVMTQTTIDGSDIVVLYVLAGQNVEAVVPSTATAATVTGSSSIKAKISNSDAIITGTASGISVVQFGKTTVIVADKATAFTFWNPRTVASYDVSPTVPSVLVVGPYLVRNASISSTTLALVGDTNGTTPLTVIAPAAVKSVTWNGESVKVSKSNLGIGLSASLTKNAKTPSLPKLKNAKWKSADSLPEIAPSFDDSTWVTANKTTTLNPFPPFSGKIVLFADEYGFHSGSFVYRGYFTGKATGINLSLEGGNNFGYSAYLNGQFLSSNQGFFGAVQINDTLTFPANAVVSGKNVLTIVTDSSGLNEDWNSNDDFKHPRGIVGYKLVGGGDFDTWKLTGNFGGESFPDNVRGPLNEGGFWAERSGAVLPGFDDSKWQSASPFTGISKAGIQVYRTKFTLSVANGVDAPLAFKFTATPTSNYRSLLYVNGWQFGKFISNFGPQTVFPVPEGILNHKGENEIALTLWSLDAQGAKIADLELVALGAFASGKEVVSGLVTSPTFQQLRT</sequence>
<feature type="signal peptide" evidence="9">
    <location>
        <begin position="1"/>
        <end position="21"/>
    </location>
</feature>
<dbReference type="InterPro" id="IPR018954">
    <property type="entry name" value="Betagal_dom2"/>
</dbReference>
<reference evidence="11 12" key="1">
    <citation type="submission" date="2018-06" db="EMBL/GenBank/DDBJ databases">
        <title>A transcriptomic atlas of mushroom development highlights an independent origin of complex multicellularity.</title>
        <authorList>
            <consortium name="DOE Joint Genome Institute"/>
            <person name="Krizsan K."/>
            <person name="Almasi E."/>
            <person name="Merenyi Z."/>
            <person name="Sahu N."/>
            <person name="Viragh M."/>
            <person name="Koszo T."/>
            <person name="Mondo S."/>
            <person name="Kiss B."/>
            <person name="Balint B."/>
            <person name="Kues U."/>
            <person name="Barry K."/>
            <person name="Hegedus J.C."/>
            <person name="Henrissat B."/>
            <person name="Johnson J."/>
            <person name="Lipzen A."/>
            <person name="Ohm R."/>
            <person name="Nagy I."/>
            <person name="Pangilinan J."/>
            <person name="Yan J."/>
            <person name="Xiong Y."/>
            <person name="Grigoriev I.V."/>
            <person name="Hibbett D.S."/>
            <person name="Nagy L.G."/>
        </authorList>
    </citation>
    <scope>NUCLEOTIDE SEQUENCE [LARGE SCALE GENOMIC DNA]</scope>
    <source>
        <strain evidence="11 12">SZMC22713</strain>
    </source>
</reference>
<comment type="catalytic activity">
    <reaction evidence="1">
        <text>Hydrolysis of terminal non-reducing beta-D-galactose residues in beta-D-galactosides.</text>
        <dbReference type="EC" id="3.2.1.23"/>
    </reaction>
</comment>
<dbReference type="SUPFAM" id="SSF117100">
    <property type="entry name" value="Beta-galactosidase LacA, domain 3"/>
    <property type="match status" value="1"/>
</dbReference>
<name>A0A4R5XFV0_9AGAM</name>
<dbReference type="Gene3D" id="2.60.120.260">
    <property type="entry name" value="Galactose-binding domain-like"/>
    <property type="match status" value="2"/>
</dbReference>
<dbReference type="Gene3D" id="2.102.20.10">
    <property type="entry name" value="Beta-galactosidase, domain 2"/>
    <property type="match status" value="1"/>
</dbReference>
<dbReference type="Pfam" id="PF13363">
    <property type="entry name" value="BetaGal_dom3"/>
    <property type="match status" value="1"/>
</dbReference>
<evidence type="ECO:0000256" key="9">
    <source>
        <dbReference type="SAM" id="SignalP"/>
    </source>
</evidence>
<dbReference type="Pfam" id="PF13364">
    <property type="entry name" value="BetaGal_ABD2"/>
    <property type="match status" value="2"/>
</dbReference>
<dbReference type="STRING" id="50990.A0A4R5XFV0"/>
<keyword evidence="6" id="KW-0325">Glycoprotein</keyword>
<organism evidence="11 12">
    <name type="scientific">Rickenella mellea</name>
    <dbReference type="NCBI Taxonomy" id="50990"/>
    <lineage>
        <taxon>Eukaryota</taxon>
        <taxon>Fungi</taxon>
        <taxon>Dikarya</taxon>
        <taxon>Basidiomycota</taxon>
        <taxon>Agaricomycotina</taxon>
        <taxon>Agaricomycetes</taxon>
        <taxon>Hymenochaetales</taxon>
        <taxon>Rickenellaceae</taxon>
        <taxon>Rickenella</taxon>
    </lineage>
</organism>